<dbReference type="InterPro" id="IPR036423">
    <property type="entry name" value="SOD-like_Cu/Zn_dom_sf"/>
</dbReference>
<dbReference type="RefSeq" id="WP_079719413.1">
    <property type="nucleotide sequence ID" value="NZ_FUYY01000001.1"/>
</dbReference>
<name>A0A1T5ARA1_9FLAO</name>
<organism evidence="2 3">
    <name type="scientific">Salegentibacter holothuriorum</name>
    <dbReference type="NCBI Taxonomy" id="241145"/>
    <lineage>
        <taxon>Bacteria</taxon>
        <taxon>Pseudomonadati</taxon>
        <taxon>Bacteroidota</taxon>
        <taxon>Flavobacteriia</taxon>
        <taxon>Flavobacteriales</taxon>
        <taxon>Flavobacteriaceae</taxon>
        <taxon>Salegentibacter</taxon>
    </lineage>
</organism>
<gene>
    <name evidence="2" type="ORF">SAMN05660776_0808</name>
</gene>
<dbReference type="PROSITE" id="PS51257">
    <property type="entry name" value="PROKAR_LIPOPROTEIN"/>
    <property type="match status" value="1"/>
</dbReference>
<protein>
    <submittedName>
        <fullName evidence="2">Uncharacterized protein</fullName>
    </submittedName>
</protein>
<sequence>MKNFKNYFTSIVIVAMLFASCSKDETAGEPKVGDEMATISLGAILNDFIKNQDALKQSIPECSEDAPMYARVVLTHDLGEEDVVVPINFDGTTYFTDYDEDLAIPIPAGETTTAVSLTDFWVYAEEPDDMTMPIWVSPKAGSDYENFVNNALPLNFDLRAGSKKYVDVEVLCFDDREVNLYGYQFFDLVPIPLIKFCLFGNFCPSEDGRHFVAGYTVNVWEGSDSSGEPLYTEVSNAVVEDEITGDYYADPLCFWLPDTAETDTYYFEITLNNTDEYDSEDAGEVILSGPITDEEIRMFYSEEDDTTMDYYHFNYGCGNDNPPPFDDPRVEAKRYKACLKNLGDANAVGFAYLKLEGNMLTATTAATELTTGDVPQHIHENASCDDYGNPIWALDYAGGVWPEADAMGNMFYTRTFSLTNAEVSALGDPEARTAVLHEADFTPVACGEFEEY</sequence>
<dbReference type="EMBL" id="FUYY01000001">
    <property type="protein sequence ID" value="SKB37561.1"/>
    <property type="molecule type" value="Genomic_DNA"/>
</dbReference>
<dbReference type="OrthoDB" id="972683at2"/>
<evidence type="ECO:0000256" key="1">
    <source>
        <dbReference type="ARBA" id="ARBA00010457"/>
    </source>
</evidence>
<evidence type="ECO:0000313" key="3">
    <source>
        <dbReference type="Proteomes" id="UP000190230"/>
    </source>
</evidence>
<dbReference type="STRING" id="241145.SAMN05660776_0808"/>
<comment type="similarity">
    <text evidence="1">Belongs to the Cu-Zn superoxide dismutase family.</text>
</comment>
<keyword evidence="3" id="KW-1185">Reference proteome</keyword>
<reference evidence="3" key="1">
    <citation type="submission" date="2017-02" db="EMBL/GenBank/DDBJ databases">
        <authorList>
            <person name="Varghese N."/>
            <person name="Submissions S."/>
        </authorList>
    </citation>
    <scope>NUCLEOTIDE SEQUENCE [LARGE SCALE GENOMIC DNA]</scope>
    <source>
        <strain evidence="3">DSM 23405</strain>
    </source>
</reference>
<dbReference type="AlphaFoldDB" id="A0A1T5ARA1"/>
<accession>A0A1T5ARA1</accession>
<dbReference type="GO" id="GO:0006801">
    <property type="term" value="P:superoxide metabolic process"/>
    <property type="evidence" value="ECO:0007669"/>
    <property type="project" value="InterPro"/>
</dbReference>
<dbReference type="GO" id="GO:0046872">
    <property type="term" value="F:metal ion binding"/>
    <property type="evidence" value="ECO:0007669"/>
    <property type="project" value="InterPro"/>
</dbReference>
<dbReference type="SUPFAM" id="SSF49329">
    <property type="entry name" value="Cu,Zn superoxide dismutase-like"/>
    <property type="match status" value="1"/>
</dbReference>
<evidence type="ECO:0000313" key="2">
    <source>
        <dbReference type="EMBL" id="SKB37561.1"/>
    </source>
</evidence>
<proteinExistence type="inferred from homology"/>
<dbReference type="Proteomes" id="UP000190230">
    <property type="component" value="Unassembled WGS sequence"/>
</dbReference>